<name>A0A382NI31_9ZZZZ</name>
<evidence type="ECO:0000259" key="4">
    <source>
        <dbReference type="Pfam" id="PF00329"/>
    </source>
</evidence>
<dbReference type="GO" id="GO:0008137">
    <property type="term" value="F:NADH dehydrogenase (ubiquinone) activity"/>
    <property type="evidence" value="ECO:0007669"/>
    <property type="project" value="InterPro"/>
</dbReference>
<dbReference type="PANTHER" id="PTHR10884:SF14">
    <property type="entry name" value="NADH DEHYDROGENASE [UBIQUINONE] IRON-SULFUR PROTEIN 3, MITOCHONDRIAL"/>
    <property type="match status" value="1"/>
</dbReference>
<evidence type="ECO:0000256" key="3">
    <source>
        <dbReference type="SAM" id="MobiDB-lite"/>
    </source>
</evidence>
<dbReference type="InterPro" id="IPR037232">
    <property type="entry name" value="NADH_quin_OxRdtase_su_C/D-like"/>
</dbReference>
<sequence>MTSAAKFAQQLKDEFGKLIFEPTEFRGEITVNIADASRITEVCEFAKHELDFDYLIDISTLDHYGEDPRFSMVYELSSISHRQHLRLKTQVTEEHGEVPTVTGVWRTADWHEREAYDMTGIKFAGHPNLTRILMWEGYPHFPLRKDFPLEGKPTDVPDVAFSEPAPMEGGPFVTIAGGKNTNAREPRHRNPEDWQD</sequence>
<evidence type="ECO:0000256" key="2">
    <source>
        <dbReference type="ARBA" id="ARBA00022448"/>
    </source>
</evidence>
<dbReference type="GO" id="GO:0016651">
    <property type="term" value="F:oxidoreductase activity, acting on NAD(P)H"/>
    <property type="evidence" value="ECO:0007669"/>
    <property type="project" value="InterPro"/>
</dbReference>
<keyword evidence="2" id="KW-0813">Transport</keyword>
<comment type="similarity">
    <text evidence="1">Belongs to the complex I 30 kDa subunit family.</text>
</comment>
<accession>A0A382NI31</accession>
<dbReference type="EMBL" id="UINC01100648">
    <property type="protein sequence ID" value="SVC60859.1"/>
    <property type="molecule type" value="Genomic_DNA"/>
</dbReference>
<dbReference type="Gene3D" id="3.30.460.80">
    <property type="entry name" value="NADH:ubiquinone oxidoreductase, 30kDa subunit"/>
    <property type="match status" value="1"/>
</dbReference>
<feature type="domain" description="NADH:ubiquinone oxidoreductase 30kDa subunit" evidence="4">
    <location>
        <begin position="35"/>
        <end position="152"/>
    </location>
</feature>
<feature type="compositionally biased region" description="Basic and acidic residues" evidence="3">
    <location>
        <begin position="182"/>
        <end position="196"/>
    </location>
</feature>
<proteinExistence type="inferred from homology"/>
<reference evidence="5" key="1">
    <citation type="submission" date="2018-05" db="EMBL/GenBank/DDBJ databases">
        <authorList>
            <person name="Lanie J.A."/>
            <person name="Ng W.-L."/>
            <person name="Kazmierczak K.M."/>
            <person name="Andrzejewski T.M."/>
            <person name="Davidsen T.M."/>
            <person name="Wayne K.J."/>
            <person name="Tettelin H."/>
            <person name="Glass J.I."/>
            <person name="Rusch D."/>
            <person name="Podicherti R."/>
            <person name="Tsui H.-C.T."/>
            <person name="Winkler M.E."/>
        </authorList>
    </citation>
    <scope>NUCLEOTIDE SEQUENCE</scope>
</reference>
<dbReference type="PANTHER" id="PTHR10884">
    <property type="entry name" value="NADH DEHYDROGENASE UBIQUINONE IRON-SULFUR PROTEIN 3"/>
    <property type="match status" value="1"/>
</dbReference>
<dbReference type="NCBIfam" id="TIGR01961">
    <property type="entry name" value="NuoC_fam"/>
    <property type="match status" value="1"/>
</dbReference>
<dbReference type="AlphaFoldDB" id="A0A382NI31"/>
<dbReference type="HAMAP" id="MF_01357">
    <property type="entry name" value="NDH1_NuoC"/>
    <property type="match status" value="1"/>
</dbReference>
<dbReference type="SUPFAM" id="SSF143243">
    <property type="entry name" value="Nqo5-like"/>
    <property type="match status" value="1"/>
</dbReference>
<gene>
    <name evidence="5" type="ORF">METZ01_LOCUS313713</name>
</gene>
<feature type="region of interest" description="Disordered" evidence="3">
    <location>
        <begin position="162"/>
        <end position="196"/>
    </location>
</feature>
<evidence type="ECO:0000256" key="1">
    <source>
        <dbReference type="ARBA" id="ARBA00007569"/>
    </source>
</evidence>
<protein>
    <recommendedName>
        <fullName evidence="4">NADH:ubiquinone oxidoreductase 30kDa subunit domain-containing protein</fullName>
    </recommendedName>
</protein>
<dbReference type="InterPro" id="IPR010218">
    <property type="entry name" value="NADH_DH_suC"/>
</dbReference>
<dbReference type="Pfam" id="PF00329">
    <property type="entry name" value="Complex1_30kDa"/>
    <property type="match status" value="1"/>
</dbReference>
<evidence type="ECO:0000313" key="5">
    <source>
        <dbReference type="EMBL" id="SVC60859.1"/>
    </source>
</evidence>
<dbReference type="InterPro" id="IPR001268">
    <property type="entry name" value="NADH_UbQ_OxRdtase_30kDa_su"/>
</dbReference>
<organism evidence="5">
    <name type="scientific">marine metagenome</name>
    <dbReference type="NCBI Taxonomy" id="408172"/>
    <lineage>
        <taxon>unclassified sequences</taxon>
        <taxon>metagenomes</taxon>
        <taxon>ecological metagenomes</taxon>
    </lineage>
</organism>